<dbReference type="GO" id="GO:0003676">
    <property type="term" value="F:nucleic acid binding"/>
    <property type="evidence" value="ECO:0007669"/>
    <property type="project" value="InterPro"/>
</dbReference>
<gene>
    <name evidence="2" type="ORF">CR513_23327</name>
</gene>
<evidence type="ECO:0000313" key="2">
    <source>
        <dbReference type="EMBL" id="RDX94303.1"/>
    </source>
</evidence>
<proteinExistence type="predicted"/>
<sequence length="223" mass="24671">MQYKQEFGFSLGSDMISSISSWDVIFVVVLKAKHRCLNGLIFWFRSHAHLSSAIVFPSAAATGQVRPDSIKKNKATSNPDLNGESIVPQSSSELIRSATRKLAALKFLTNLLNQVLDAPLKTPTQTAAATHFRHGSIHIALDSIFRRRLPPNIVTTPYRIFSWESPQQCFVKINCDSSFQPQSGVATARGIIRDENGQFMLAFSCALARCSIVKAEALFQSQK</sequence>
<dbReference type="PANTHER" id="PTHR47723">
    <property type="entry name" value="OS05G0353850 PROTEIN"/>
    <property type="match status" value="1"/>
</dbReference>
<dbReference type="Proteomes" id="UP000257109">
    <property type="component" value="Unassembled WGS sequence"/>
</dbReference>
<feature type="non-terminal residue" evidence="2">
    <location>
        <position position="1"/>
    </location>
</feature>
<dbReference type="InterPro" id="IPR002156">
    <property type="entry name" value="RNaseH_domain"/>
</dbReference>
<dbReference type="AlphaFoldDB" id="A0A371GV49"/>
<evidence type="ECO:0000259" key="1">
    <source>
        <dbReference type="Pfam" id="PF13456"/>
    </source>
</evidence>
<comment type="caution">
    <text evidence="2">The sequence shown here is derived from an EMBL/GenBank/DDBJ whole genome shotgun (WGS) entry which is preliminary data.</text>
</comment>
<accession>A0A371GV49</accession>
<feature type="domain" description="RNase H type-1" evidence="1">
    <location>
        <begin position="174"/>
        <end position="217"/>
    </location>
</feature>
<dbReference type="GO" id="GO:0004523">
    <property type="term" value="F:RNA-DNA hybrid ribonuclease activity"/>
    <property type="evidence" value="ECO:0007669"/>
    <property type="project" value="InterPro"/>
</dbReference>
<dbReference type="PANTHER" id="PTHR47723:SF19">
    <property type="entry name" value="POLYNUCLEOTIDYL TRANSFERASE, RIBONUCLEASE H-LIKE SUPERFAMILY PROTEIN"/>
    <property type="match status" value="1"/>
</dbReference>
<keyword evidence="3" id="KW-1185">Reference proteome</keyword>
<organism evidence="2 3">
    <name type="scientific">Mucuna pruriens</name>
    <name type="common">Velvet bean</name>
    <name type="synonym">Dolichos pruriens</name>
    <dbReference type="NCBI Taxonomy" id="157652"/>
    <lineage>
        <taxon>Eukaryota</taxon>
        <taxon>Viridiplantae</taxon>
        <taxon>Streptophyta</taxon>
        <taxon>Embryophyta</taxon>
        <taxon>Tracheophyta</taxon>
        <taxon>Spermatophyta</taxon>
        <taxon>Magnoliopsida</taxon>
        <taxon>eudicotyledons</taxon>
        <taxon>Gunneridae</taxon>
        <taxon>Pentapetalae</taxon>
        <taxon>rosids</taxon>
        <taxon>fabids</taxon>
        <taxon>Fabales</taxon>
        <taxon>Fabaceae</taxon>
        <taxon>Papilionoideae</taxon>
        <taxon>50 kb inversion clade</taxon>
        <taxon>NPAAA clade</taxon>
        <taxon>indigoferoid/millettioid clade</taxon>
        <taxon>Phaseoleae</taxon>
        <taxon>Mucuna</taxon>
    </lineage>
</organism>
<dbReference type="EMBL" id="QJKJ01004400">
    <property type="protein sequence ID" value="RDX94303.1"/>
    <property type="molecule type" value="Genomic_DNA"/>
</dbReference>
<dbReference type="OrthoDB" id="998265at2759"/>
<protein>
    <recommendedName>
        <fullName evidence="1">RNase H type-1 domain-containing protein</fullName>
    </recommendedName>
</protein>
<evidence type="ECO:0000313" key="3">
    <source>
        <dbReference type="Proteomes" id="UP000257109"/>
    </source>
</evidence>
<dbReference type="Pfam" id="PF13456">
    <property type="entry name" value="RVT_3"/>
    <property type="match status" value="1"/>
</dbReference>
<reference evidence="2" key="1">
    <citation type="submission" date="2018-05" db="EMBL/GenBank/DDBJ databases">
        <title>Draft genome of Mucuna pruriens seed.</title>
        <authorList>
            <person name="Nnadi N.E."/>
            <person name="Vos R."/>
            <person name="Hasami M.H."/>
            <person name="Devisetty U.K."/>
            <person name="Aguiy J.C."/>
        </authorList>
    </citation>
    <scope>NUCLEOTIDE SEQUENCE [LARGE SCALE GENOMIC DNA]</scope>
    <source>
        <strain evidence="2">JCA_2017</strain>
    </source>
</reference>
<dbReference type="InterPro" id="IPR053151">
    <property type="entry name" value="RNase_H-like"/>
</dbReference>
<name>A0A371GV49_MUCPR</name>